<dbReference type="InterPro" id="IPR004173">
    <property type="entry name" value="3H_domain"/>
</dbReference>
<dbReference type="PIRSF" id="PIRSF037847">
    <property type="entry name" value="NiaR"/>
    <property type="match status" value="1"/>
</dbReference>
<sequence length="170" mass="19155">MDGEIRRREIVKRLRETEKPISATRFAKAFDVSRQIIVGDVALLRATGVEIVATARGYMLEQPLEGIERKIACQHTPEQTREELSVIVAKGGEVVDVSIAHPLYGELIGSLRIQSEKDIDKFMDKYQKEHATLLSVLTGGVHLHTIRCADEETFQEIKEALRKKSILFEG</sequence>
<organism evidence="4 5">
    <name type="scientific">Enterococcus faecalis TX4248</name>
    <dbReference type="NCBI Taxonomy" id="749495"/>
    <lineage>
        <taxon>Bacteria</taxon>
        <taxon>Bacillati</taxon>
        <taxon>Bacillota</taxon>
        <taxon>Bacilli</taxon>
        <taxon>Lactobacillales</taxon>
        <taxon>Enterococcaceae</taxon>
        <taxon>Enterococcus</taxon>
    </lineage>
</organism>
<dbReference type="Gene3D" id="3.30.1340.20">
    <property type="entry name" value="3H domain"/>
    <property type="match status" value="1"/>
</dbReference>
<evidence type="ECO:0000313" key="5">
    <source>
        <dbReference type="Proteomes" id="UP000004846"/>
    </source>
</evidence>
<dbReference type="InterPro" id="IPR026043">
    <property type="entry name" value="NadR"/>
</dbReference>
<dbReference type="HOGENOM" id="CLU_108798_0_0_9"/>
<dbReference type="InterPro" id="IPR035922">
    <property type="entry name" value="3H_dom_sf"/>
</dbReference>
<dbReference type="Proteomes" id="UP000004846">
    <property type="component" value="Unassembled WGS sequence"/>
</dbReference>
<evidence type="ECO:0000259" key="2">
    <source>
        <dbReference type="Pfam" id="PF02829"/>
    </source>
</evidence>
<dbReference type="SUPFAM" id="SSF46785">
    <property type="entry name" value="Winged helix' DNA-binding domain"/>
    <property type="match status" value="1"/>
</dbReference>
<evidence type="ECO:0000259" key="3">
    <source>
        <dbReference type="Pfam" id="PF08279"/>
    </source>
</evidence>
<keyword evidence="1" id="KW-0533">Nickel</keyword>
<dbReference type="PANTHER" id="PTHR40068">
    <property type="entry name" value="TRANSCRIPTION REPRESSOR NIAR-RELATED"/>
    <property type="match status" value="1"/>
</dbReference>
<dbReference type="SUPFAM" id="SSF75500">
    <property type="entry name" value="Putative transcriptional regulator TM1602, C-terminal domain"/>
    <property type="match status" value="1"/>
</dbReference>
<dbReference type="InterPro" id="IPR036388">
    <property type="entry name" value="WH-like_DNA-bd_sf"/>
</dbReference>
<feature type="binding site" evidence="1">
    <location>
        <position position="144"/>
    </location>
    <ligand>
        <name>Ni(2+)</name>
        <dbReference type="ChEBI" id="CHEBI:49786"/>
    </ligand>
</feature>
<reference evidence="4 5" key="1">
    <citation type="submission" date="2010-07" db="EMBL/GenBank/DDBJ databases">
        <authorList>
            <person name="Sid Ahmed O."/>
        </authorList>
    </citation>
    <scope>NUCLEOTIDE SEQUENCE [LARGE SCALE GENOMIC DNA]</scope>
    <source>
        <strain evidence="4 5">TX4248</strain>
    </source>
</reference>
<protein>
    <submittedName>
        <fullName evidence="4">3H domain protein</fullName>
    </submittedName>
</protein>
<keyword evidence="1" id="KW-0479">Metal-binding</keyword>
<feature type="domain" description="3H" evidence="2">
    <location>
        <begin position="71"/>
        <end position="167"/>
    </location>
</feature>
<dbReference type="RefSeq" id="WP_002356248.1">
    <property type="nucleotide sequence ID" value="NZ_GL454424.1"/>
</dbReference>
<dbReference type="InterPro" id="IPR036390">
    <property type="entry name" value="WH_DNA-bd_sf"/>
</dbReference>
<dbReference type="Pfam" id="PF08279">
    <property type="entry name" value="HTH_11"/>
    <property type="match status" value="1"/>
</dbReference>
<name>A0A125W932_ENTFL</name>
<evidence type="ECO:0000256" key="1">
    <source>
        <dbReference type="PIRSR" id="PIRSR037847-1"/>
    </source>
</evidence>
<proteinExistence type="predicted"/>
<dbReference type="PANTHER" id="PTHR40068:SF1">
    <property type="entry name" value="TRANSCRIPTION REPRESSOR NIAR-RELATED"/>
    <property type="match status" value="1"/>
</dbReference>
<feature type="domain" description="Helix-turn-helix type 11" evidence="3">
    <location>
        <begin position="6"/>
        <end position="58"/>
    </location>
</feature>
<dbReference type="Pfam" id="PF02829">
    <property type="entry name" value="3H"/>
    <property type="match status" value="1"/>
</dbReference>
<evidence type="ECO:0000313" key="4">
    <source>
        <dbReference type="EMBL" id="EFM83706.1"/>
    </source>
</evidence>
<comment type="caution">
    <text evidence="4">The sequence shown here is derived from an EMBL/GenBank/DDBJ whole genome shotgun (WGS) entry which is preliminary data.</text>
</comment>
<dbReference type="GeneID" id="60892744"/>
<dbReference type="Gene3D" id="1.10.10.10">
    <property type="entry name" value="Winged helix-like DNA-binding domain superfamily/Winged helix DNA-binding domain"/>
    <property type="match status" value="1"/>
</dbReference>
<accession>A0A125W932</accession>
<feature type="binding site" evidence="1">
    <location>
        <position position="142"/>
    </location>
    <ligand>
        <name>Ni(2+)</name>
        <dbReference type="ChEBI" id="CHEBI:49786"/>
    </ligand>
</feature>
<dbReference type="EMBL" id="AEBR01000018">
    <property type="protein sequence ID" value="EFM83706.1"/>
    <property type="molecule type" value="Genomic_DNA"/>
</dbReference>
<dbReference type="InterPro" id="IPR013196">
    <property type="entry name" value="HTH_11"/>
</dbReference>
<feature type="binding site" evidence="1">
    <location>
        <position position="83"/>
    </location>
    <ligand>
        <name>Ni(2+)</name>
        <dbReference type="ChEBI" id="CHEBI:49786"/>
    </ligand>
</feature>
<feature type="binding site" evidence="1">
    <location>
        <position position="75"/>
    </location>
    <ligand>
        <name>Ni(2+)</name>
        <dbReference type="ChEBI" id="CHEBI:49786"/>
    </ligand>
</feature>
<dbReference type="AlphaFoldDB" id="A0A125W932"/>
<dbReference type="GO" id="GO:0046872">
    <property type="term" value="F:metal ion binding"/>
    <property type="evidence" value="ECO:0007669"/>
    <property type="project" value="UniProtKB-KW"/>
</dbReference>
<gene>
    <name evidence="4" type="ORF">HMPREF9498_00641</name>
</gene>